<evidence type="ECO:0000313" key="20">
    <source>
        <dbReference type="EMBL" id="QTC30738.1"/>
    </source>
</evidence>
<feature type="transmembrane region" description="Helical" evidence="18">
    <location>
        <begin position="41"/>
        <end position="58"/>
    </location>
</feature>
<comment type="subcellular location">
    <subcellularLocation>
        <location evidence="2 18">Mitochondrion inner membrane</location>
        <topology evidence="2 18">Multi-pass membrane protein</topology>
    </subcellularLocation>
</comment>
<dbReference type="InterPro" id="IPR001750">
    <property type="entry name" value="ND/Mrp_TM"/>
</dbReference>
<evidence type="ECO:0000256" key="11">
    <source>
        <dbReference type="ARBA" id="ARBA00022982"/>
    </source>
</evidence>
<dbReference type="InterPro" id="IPR050175">
    <property type="entry name" value="Complex_I_Subunit_2"/>
</dbReference>
<evidence type="ECO:0000256" key="9">
    <source>
        <dbReference type="ARBA" id="ARBA00022792"/>
    </source>
</evidence>
<evidence type="ECO:0000256" key="12">
    <source>
        <dbReference type="ARBA" id="ARBA00022989"/>
    </source>
</evidence>
<keyword evidence="12 18" id="KW-1133">Transmembrane helix</keyword>
<reference evidence="20" key="1">
    <citation type="journal article" name="Insects">
        <title>New Mitochondrial Gene Rearrangement in Psyttalia concolor, P. humilis and P. lounsburyi (Hymenoptera: Braconidae), Three Parasitoid Species of Economic Interest.</title>
        <authorList>
            <person name="Powell C."/>
            <person name="Caleca V."/>
            <person name="Rhode C."/>
            <person name="Teixeira da Costa L."/>
            <person name="van Asch B."/>
        </authorList>
    </citation>
    <scope>NUCLEOTIDE SEQUENCE</scope>
</reference>
<dbReference type="EC" id="7.1.1.2" evidence="4 18"/>
<evidence type="ECO:0000256" key="3">
    <source>
        <dbReference type="ARBA" id="ARBA00007012"/>
    </source>
</evidence>
<comment type="function">
    <text evidence="18">Core subunit of the mitochondrial membrane respiratory chain NADH dehydrogenase (Complex I) which catalyzes electron transfer from NADH through the respiratory chain, using ubiquinone as an electron acceptor. Essential for the catalytic activity and assembly of complex I.</text>
</comment>
<feature type="domain" description="NADH:quinone oxidoreductase/Mrp antiporter transmembrane" evidence="19">
    <location>
        <begin position="36"/>
        <end position="282"/>
    </location>
</feature>
<dbReference type="GO" id="GO:0005743">
    <property type="term" value="C:mitochondrial inner membrane"/>
    <property type="evidence" value="ECO:0007669"/>
    <property type="project" value="UniProtKB-SubCell"/>
</dbReference>
<evidence type="ECO:0000256" key="14">
    <source>
        <dbReference type="ARBA" id="ARBA00023075"/>
    </source>
</evidence>
<dbReference type="Pfam" id="PF00361">
    <property type="entry name" value="Proton_antipo_M"/>
    <property type="match status" value="1"/>
</dbReference>
<sequence>MKYIIKFKNLLILMKKYNWLYLMFMMMSSLFMIFLNNFYSMWIFMELNLLIFITLIILNSNFISDKSMKYYLMNSFSSMNFLFFFNLNLMMDSFYFLIMINFLMLMKLGMFPFHYWFIDMLVELNWDMLFLLISWQKLIPLMILMYCFNFNFIMLISLMGGLFSIMMIYTQVLLKKIIGYSSINHMGWMLMSLMINFNLMIVYFLSYMLINFLLIFILKKFNFIEVNSMMIKFKGVVYNYIILMVLLSLGGLPPLYGFYMKWFFIQEFNKLYNLFLLMMLILYSLMFLFYYFRLMFNFTMLNFIMLNLFMFNKFIYKELNFSLLLYMSLFVTLNMFIFFM</sequence>
<keyword evidence="10 18" id="KW-1278">Translocase</keyword>
<feature type="transmembrane region" description="Helical" evidence="18">
    <location>
        <begin position="18"/>
        <end position="35"/>
    </location>
</feature>
<evidence type="ECO:0000256" key="13">
    <source>
        <dbReference type="ARBA" id="ARBA00023027"/>
    </source>
</evidence>
<dbReference type="InterPro" id="IPR003917">
    <property type="entry name" value="NADH_UbQ_OxRdtase_chain2"/>
</dbReference>
<evidence type="ECO:0000256" key="10">
    <source>
        <dbReference type="ARBA" id="ARBA00022967"/>
    </source>
</evidence>
<evidence type="ECO:0000256" key="7">
    <source>
        <dbReference type="ARBA" id="ARBA00022660"/>
    </source>
</evidence>
<feature type="transmembrane region" description="Helical" evidence="18">
    <location>
        <begin position="323"/>
        <end position="339"/>
    </location>
</feature>
<evidence type="ECO:0000256" key="8">
    <source>
        <dbReference type="ARBA" id="ARBA00022692"/>
    </source>
</evidence>
<evidence type="ECO:0000256" key="1">
    <source>
        <dbReference type="ARBA" id="ARBA00003257"/>
    </source>
</evidence>
<dbReference type="GO" id="GO:0006120">
    <property type="term" value="P:mitochondrial electron transport, NADH to ubiquinone"/>
    <property type="evidence" value="ECO:0007669"/>
    <property type="project" value="InterPro"/>
</dbReference>
<evidence type="ECO:0000256" key="5">
    <source>
        <dbReference type="ARBA" id="ARBA00021008"/>
    </source>
</evidence>
<evidence type="ECO:0000256" key="15">
    <source>
        <dbReference type="ARBA" id="ARBA00023128"/>
    </source>
</evidence>
<accession>A0A8A4JCG9</accession>
<keyword evidence="11 18" id="KW-0249">Electron transport</keyword>
<dbReference type="GO" id="GO:0008137">
    <property type="term" value="F:NADH dehydrogenase (ubiquinone) activity"/>
    <property type="evidence" value="ECO:0007669"/>
    <property type="project" value="UniProtKB-EC"/>
</dbReference>
<feature type="transmembrane region" description="Helical" evidence="18">
    <location>
        <begin position="195"/>
        <end position="217"/>
    </location>
</feature>
<evidence type="ECO:0000256" key="18">
    <source>
        <dbReference type="RuleBase" id="RU003403"/>
    </source>
</evidence>
<organism evidence="20">
    <name type="scientific">Psyttalia lounsburyi</name>
    <dbReference type="NCBI Taxonomy" id="405760"/>
    <lineage>
        <taxon>Eukaryota</taxon>
        <taxon>Metazoa</taxon>
        <taxon>Ecdysozoa</taxon>
        <taxon>Arthropoda</taxon>
        <taxon>Hexapoda</taxon>
        <taxon>Insecta</taxon>
        <taxon>Pterygota</taxon>
        <taxon>Neoptera</taxon>
        <taxon>Endopterygota</taxon>
        <taxon>Hymenoptera</taxon>
        <taxon>Apocrita</taxon>
        <taxon>Ichneumonoidea</taxon>
        <taxon>Braconidae</taxon>
        <taxon>Opiinae</taxon>
        <taxon>Psyttalia</taxon>
    </lineage>
</organism>
<keyword evidence="13 18" id="KW-0520">NAD</keyword>
<protein>
    <recommendedName>
        <fullName evidence="5 18">NADH-ubiquinone oxidoreductase chain 2</fullName>
        <ecNumber evidence="4 18">7.1.1.2</ecNumber>
    </recommendedName>
</protein>
<keyword evidence="8 18" id="KW-0812">Transmembrane</keyword>
<keyword evidence="16 18" id="KW-0472">Membrane</keyword>
<evidence type="ECO:0000256" key="4">
    <source>
        <dbReference type="ARBA" id="ARBA00012944"/>
    </source>
</evidence>
<geneLocation type="mitochondrion" evidence="20"/>
<keyword evidence="7 18" id="KW-0679">Respiratory chain</keyword>
<evidence type="ECO:0000259" key="19">
    <source>
        <dbReference type="Pfam" id="PF00361"/>
    </source>
</evidence>
<dbReference type="PANTHER" id="PTHR46552:SF1">
    <property type="entry name" value="NADH-UBIQUINONE OXIDOREDUCTASE CHAIN 2"/>
    <property type="match status" value="1"/>
</dbReference>
<dbReference type="EMBL" id="MW279214">
    <property type="protein sequence ID" value="QTC30738.1"/>
    <property type="molecule type" value="Genomic_DNA"/>
</dbReference>
<dbReference type="AlphaFoldDB" id="A0A8A4JCG9"/>
<comment type="similarity">
    <text evidence="3 18">Belongs to the complex I subunit 2 family.</text>
</comment>
<comment type="catalytic activity">
    <reaction evidence="17 18">
        <text>a ubiquinone + NADH + 5 H(+)(in) = a ubiquinol + NAD(+) + 4 H(+)(out)</text>
        <dbReference type="Rhea" id="RHEA:29091"/>
        <dbReference type="Rhea" id="RHEA-COMP:9565"/>
        <dbReference type="Rhea" id="RHEA-COMP:9566"/>
        <dbReference type="ChEBI" id="CHEBI:15378"/>
        <dbReference type="ChEBI" id="CHEBI:16389"/>
        <dbReference type="ChEBI" id="CHEBI:17976"/>
        <dbReference type="ChEBI" id="CHEBI:57540"/>
        <dbReference type="ChEBI" id="CHEBI:57945"/>
        <dbReference type="EC" id="7.1.1.2"/>
    </reaction>
</comment>
<feature type="transmembrane region" description="Helical" evidence="18">
    <location>
        <begin position="271"/>
        <end position="292"/>
    </location>
</feature>
<keyword evidence="6" id="KW-0813">Transport</keyword>
<evidence type="ECO:0000256" key="2">
    <source>
        <dbReference type="ARBA" id="ARBA00004448"/>
    </source>
</evidence>
<comment type="function">
    <text evidence="1">Core subunit of the mitochondrial membrane respiratory chain NADH dehydrogenase (Complex I) that is believed to belong to the minimal assembly required for catalysis. Complex I functions in the transfer of electrons from NADH to the respiratory chain. The immediate electron acceptor for the enzyme is believed to be ubiquinone.</text>
</comment>
<evidence type="ECO:0000256" key="6">
    <source>
        <dbReference type="ARBA" id="ARBA00022448"/>
    </source>
</evidence>
<dbReference type="PRINTS" id="PR01436">
    <property type="entry name" value="NADHDHGNASE2"/>
</dbReference>
<keyword evidence="9 18" id="KW-0999">Mitochondrion inner membrane</keyword>
<evidence type="ECO:0000256" key="17">
    <source>
        <dbReference type="ARBA" id="ARBA00049551"/>
    </source>
</evidence>
<feature type="transmembrane region" description="Helical" evidence="18">
    <location>
        <begin position="152"/>
        <end position="174"/>
    </location>
</feature>
<keyword evidence="15 18" id="KW-0496">Mitochondrion</keyword>
<keyword evidence="14 18" id="KW-0830">Ubiquinone</keyword>
<proteinExistence type="inferred from homology"/>
<dbReference type="PANTHER" id="PTHR46552">
    <property type="entry name" value="NADH-UBIQUINONE OXIDOREDUCTASE CHAIN 2"/>
    <property type="match status" value="1"/>
</dbReference>
<name>A0A8A4JCG9_9HYME</name>
<feature type="transmembrane region" description="Helical" evidence="18">
    <location>
        <begin position="237"/>
        <end position="259"/>
    </location>
</feature>
<evidence type="ECO:0000256" key="16">
    <source>
        <dbReference type="ARBA" id="ARBA00023136"/>
    </source>
</evidence>
<gene>
    <name evidence="20" type="primary">ND2</name>
</gene>